<gene>
    <name evidence="1" type="ORF">DXH78_00350</name>
</gene>
<keyword evidence="1" id="KW-0167">Capsid protein</keyword>
<comment type="caution">
    <text evidence="1">The sequence shown here is derived from an EMBL/GenBank/DDBJ whole genome shotgun (WGS) entry which is preliminary data.</text>
</comment>
<proteinExistence type="predicted"/>
<dbReference type="Pfam" id="PF02348">
    <property type="entry name" value="CTP_transf_3"/>
    <property type="match status" value="1"/>
</dbReference>
<dbReference type="Proteomes" id="UP000263993">
    <property type="component" value="Unassembled WGS sequence"/>
</dbReference>
<dbReference type="PANTHER" id="PTHR42866">
    <property type="entry name" value="3-DEOXY-MANNO-OCTULOSONATE CYTIDYLYLTRANSFERASE"/>
    <property type="match status" value="1"/>
</dbReference>
<name>A0A371B6F3_9BRAD</name>
<dbReference type="InterPro" id="IPR029044">
    <property type="entry name" value="Nucleotide-diphossugar_trans"/>
</dbReference>
<dbReference type="Gene3D" id="3.90.550.10">
    <property type="entry name" value="Spore Coat Polysaccharide Biosynthesis Protein SpsA, Chain A"/>
    <property type="match status" value="1"/>
</dbReference>
<keyword evidence="2" id="KW-1185">Reference proteome</keyword>
<sequence length="218" mass="24317">MSSKRLPGKVLQVARGKPLIAYLIERLRYCKNADSVNLVTSTDREDDALAAFGEAEGIRVLRGPLDDVMGRFIDAATRIQASAFVRINGDSPLLDHRLIDRGIAEYEAAPVDLVSNAFPRSYPKGQGVEVISVSALQAVAAQTDSVAYREHVAMFFYDHPDRFRIRNFSYGRDASDIQLSVDTPEDLAEFHAILNAMERPHTEYSLDDVLQLLQANHR</sequence>
<protein>
    <submittedName>
        <fullName evidence="1">Spore coat protein</fullName>
    </submittedName>
</protein>
<dbReference type="InterPro" id="IPR003329">
    <property type="entry name" value="Cytidylyl_trans"/>
</dbReference>
<evidence type="ECO:0000313" key="2">
    <source>
        <dbReference type="Proteomes" id="UP000263993"/>
    </source>
</evidence>
<evidence type="ECO:0000313" key="1">
    <source>
        <dbReference type="EMBL" id="RDV03175.1"/>
    </source>
</evidence>
<reference evidence="2" key="1">
    <citation type="submission" date="2018-08" db="EMBL/GenBank/DDBJ databases">
        <authorList>
            <person name="Kim S.-J."/>
            <person name="Jung G.-Y."/>
        </authorList>
    </citation>
    <scope>NUCLEOTIDE SEQUENCE [LARGE SCALE GENOMIC DNA]</scope>
    <source>
        <strain evidence="2">GY_H</strain>
    </source>
</reference>
<keyword evidence="1" id="KW-0946">Virion</keyword>
<dbReference type="AlphaFoldDB" id="A0A371B6F3"/>
<dbReference type="PANTHER" id="PTHR42866:SF1">
    <property type="entry name" value="SPORE COAT POLYSACCHARIDE BIOSYNTHESIS PROTEIN SPSF"/>
    <property type="match status" value="1"/>
</dbReference>
<dbReference type="GO" id="GO:0005829">
    <property type="term" value="C:cytosol"/>
    <property type="evidence" value="ECO:0007669"/>
    <property type="project" value="TreeGrafter"/>
</dbReference>
<accession>A0A371B6F3</accession>
<organism evidence="1 2">
    <name type="scientific">Undibacter mobilis</name>
    <dbReference type="NCBI Taxonomy" id="2292256"/>
    <lineage>
        <taxon>Bacteria</taxon>
        <taxon>Pseudomonadati</taxon>
        <taxon>Pseudomonadota</taxon>
        <taxon>Alphaproteobacteria</taxon>
        <taxon>Hyphomicrobiales</taxon>
        <taxon>Nitrobacteraceae</taxon>
        <taxon>Undibacter</taxon>
    </lineage>
</organism>
<dbReference type="EMBL" id="QRGO01000001">
    <property type="protein sequence ID" value="RDV03175.1"/>
    <property type="molecule type" value="Genomic_DNA"/>
</dbReference>
<dbReference type="SUPFAM" id="SSF53448">
    <property type="entry name" value="Nucleotide-diphospho-sugar transferases"/>
    <property type="match status" value="1"/>
</dbReference>